<dbReference type="PANTHER" id="PTHR19229:SF250">
    <property type="entry name" value="ABC TRANSPORTER DOMAIN-CONTAINING PROTEIN-RELATED"/>
    <property type="match status" value="1"/>
</dbReference>
<feature type="region of interest" description="Disordered" evidence="9">
    <location>
        <begin position="1"/>
        <end position="22"/>
    </location>
</feature>
<dbReference type="Gene3D" id="3.40.50.300">
    <property type="entry name" value="P-loop containing nucleotide triphosphate hydrolases"/>
    <property type="match status" value="1"/>
</dbReference>
<evidence type="ECO:0000313" key="12">
    <source>
        <dbReference type="EMBL" id="CAF3530038.1"/>
    </source>
</evidence>
<feature type="non-terminal residue" evidence="11">
    <location>
        <position position="430"/>
    </location>
</feature>
<comment type="similarity">
    <text evidence="2">Belongs to the ABC transporter superfamily. ABCA family.</text>
</comment>
<dbReference type="Proteomes" id="UP000677228">
    <property type="component" value="Unassembled WGS sequence"/>
</dbReference>
<feature type="compositionally biased region" description="Basic and acidic residues" evidence="9">
    <location>
        <begin position="8"/>
        <end position="17"/>
    </location>
</feature>
<accession>A0A8S2CMK5</accession>
<dbReference type="GO" id="GO:0140359">
    <property type="term" value="F:ABC-type transporter activity"/>
    <property type="evidence" value="ECO:0007669"/>
    <property type="project" value="InterPro"/>
</dbReference>
<evidence type="ECO:0000256" key="4">
    <source>
        <dbReference type="ARBA" id="ARBA00022692"/>
    </source>
</evidence>
<protein>
    <recommendedName>
        <fullName evidence="10">ABC transporter domain-containing protein</fullName>
    </recommendedName>
</protein>
<keyword evidence="4" id="KW-0812">Transmembrane</keyword>
<evidence type="ECO:0000256" key="3">
    <source>
        <dbReference type="ARBA" id="ARBA00022448"/>
    </source>
</evidence>
<feature type="domain" description="ABC transporter" evidence="10">
    <location>
        <begin position="32"/>
        <end position="276"/>
    </location>
</feature>
<evidence type="ECO:0000256" key="1">
    <source>
        <dbReference type="ARBA" id="ARBA00004141"/>
    </source>
</evidence>
<dbReference type="InterPro" id="IPR027417">
    <property type="entry name" value="P-loop_NTPase"/>
</dbReference>
<proteinExistence type="inferred from homology"/>
<evidence type="ECO:0000256" key="2">
    <source>
        <dbReference type="ARBA" id="ARBA00008869"/>
    </source>
</evidence>
<reference evidence="11" key="1">
    <citation type="submission" date="2021-02" db="EMBL/GenBank/DDBJ databases">
        <authorList>
            <person name="Nowell W R."/>
        </authorList>
    </citation>
    <scope>NUCLEOTIDE SEQUENCE</scope>
</reference>
<comment type="subcellular location">
    <subcellularLocation>
        <location evidence="1">Membrane</location>
        <topology evidence="1">Multi-pass membrane protein</topology>
    </subcellularLocation>
</comment>
<dbReference type="Proteomes" id="UP000682733">
    <property type="component" value="Unassembled WGS sequence"/>
</dbReference>
<dbReference type="GO" id="GO:0005524">
    <property type="term" value="F:ATP binding"/>
    <property type="evidence" value="ECO:0007669"/>
    <property type="project" value="UniProtKB-KW"/>
</dbReference>
<evidence type="ECO:0000256" key="5">
    <source>
        <dbReference type="ARBA" id="ARBA00022741"/>
    </source>
</evidence>
<dbReference type="GO" id="GO:0016887">
    <property type="term" value="F:ATP hydrolysis activity"/>
    <property type="evidence" value="ECO:0007669"/>
    <property type="project" value="InterPro"/>
</dbReference>
<dbReference type="GO" id="GO:0016020">
    <property type="term" value="C:membrane"/>
    <property type="evidence" value="ECO:0007669"/>
    <property type="project" value="UniProtKB-SubCell"/>
</dbReference>
<evidence type="ECO:0000256" key="6">
    <source>
        <dbReference type="ARBA" id="ARBA00022840"/>
    </source>
</evidence>
<dbReference type="InterPro" id="IPR056264">
    <property type="entry name" value="R2_ABCA1-4-like"/>
</dbReference>
<feature type="region of interest" description="Disordered" evidence="9">
    <location>
        <begin position="397"/>
        <end position="430"/>
    </location>
</feature>
<feature type="compositionally biased region" description="Basic and acidic residues" evidence="9">
    <location>
        <begin position="414"/>
        <end position="430"/>
    </location>
</feature>
<sequence length="430" mass="48211">NLDDDVQEERNKVHSEYQNRQSSSVSPSSIVILGKDLIKSFVQRAKANRKCCGSRKQEMKIAVDHLNFGAENRSCFGLLGPNGAGKTTTFRMLTGEFEPTSGDILVCGKNSQKAKNSVQIGYCPQFDWLVENINVQETLFLFARLHGLSRKEIPELCQNTIKLFGLDTYEKRQVQKLSGGNLRKLSAAVAFMANPQVVFLDEPTTGLDAVGKRKLWGIIRAGRNEGLTVILTSHSMEECEALCTRIGIVIEGQFRCIGELNHLRNKFGQYFGKGYMVQVNVEEENLEELQQNLTQEFPGIEMEVLQNGVLSCNIPLNTKDIEYNLADIFKLFYGKKLAKTIRSYSISQTTLEQIFVLLAKEHEDRNRRKSSIISLGVPIRMNQTSAKSIQIGVSARQKSGETGKISRQTTIDSNHNEKVHAADIEEKTTL</sequence>
<evidence type="ECO:0000313" key="13">
    <source>
        <dbReference type="Proteomes" id="UP000677228"/>
    </source>
</evidence>
<dbReference type="CDD" id="cd03263">
    <property type="entry name" value="ABC_subfamily_A"/>
    <property type="match status" value="1"/>
</dbReference>
<dbReference type="Pfam" id="PF00005">
    <property type="entry name" value="ABC_tran"/>
    <property type="match status" value="1"/>
</dbReference>
<evidence type="ECO:0000313" key="11">
    <source>
        <dbReference type="EMBL" id="CAF0751249.1"/>
    </source>
</evidence>
<keyword evidence="8" id="KW-0472">Membrane</keyword>
<evidence type="ECO:0000256" key="9">
    <source>
        <dbReference type="SAM" id="MobiDB-lite"/>
    </source>
</evidence>
<keyword evidence="3" id="KW-0813">Transport</keyword>
<dbReference type="SUPFAM" id="SSF52540">
    <property type="entry name" value="P-loop containing nucleoside triphosphate hydrolases"/>
    <property type="match status" value="1"/>
</dbReference>
<dbReference type="PROSITE" id="PS50893">
    <property type="entry name" value="ABC_TRANSPORTER_2"/>
    <property type="match status" value="1"/>
</dbReference>
<dbReference type="InterPro" id="IPR026082">
    <property type="entry name" value="ABCA"/>
</dbReference>
<evidence type="ECO:0000256" key="8">
    <source>
        <dbReference type="ARBA" id="ARBA00023136"/>
    </source>
</evidence>
<dbReference type="Pfam" id="PF23321">
    <property type="entry name" value="R1_ABCA1"/>
    <property type="match status" value="1"/>
</dbReference>
<keyword evidence="6" id="KW-0067">ATP-binding</keyword>
<dbReference type="GO" id="GO:0005319">
    <property type="term" value="F:lipid transporter activity"/>
    <property type="evidence" value="ECO:0007669"/>
    <property type="project" value="TreeGrafter"/>
</dbReference>
<dbReference type="FunFam" id="3.40.50.300:FF:000335">
    <property type="entry name" value="ATP binding cassette subfamily A member 5"/>
    <property type="match status" value="1"/>
</dbReference>
<organism evidence="11 13">
    <name type="scientific">Didymodactylos carnosus</name>
    <dbReference type="NCBI Taxonomy" id="1234261"/>
    <lineage>
        <taxon>Eukaryota</taxon>
        <taxon>Metazoa</taxon>
        <taxon>Spiralia</taxon>
        <taxon>Gnathifera</taxon>
        <taxon>Rotifera</taxon>
        <taxon>Eurotatoria</taxon>
        <taxon>Bdelloidea</taxon>
        <taxon>Philodinida</taxon>
        <taxon>Philodinidae</taxon>
        <taxon>Didymodactylos</taxon>
    </lineage>
</organism>
<keyword evidence="7" id="KW-1133">Transmembrane helix</keyword>
<comment type="caution">
    <text evidence="11">The sequence shown here is derived from an EMBL/GenBank/DDBJ whole genome shotgun (WGS) entry which is preliminary data.</text>
</comment>
<keyword evidence="5" id="KW-0547">Nucleotide-binding</keyword>
<evidence type="ECO:0000259" key="10">
    <source>
        <dbReference type="PROSITE" id="PS50893"/>
    </source>
</evidence>
<dbReference type="PANTHER" id="PTHR19229">
    <property type="entry name" value="ATP-BINDING CASSETTE TRANSPORTER SUBFAMILY A ABCA"/>
    <property type="match status" value="1"/>
</dbReference>
<gene>
    <name evidence="11" type="ORF">OVA965_LOCUS2026</name>
    <name evidence="12" type="ORF">TMI583_LOCUS2026</name>
</gene>
<dbReference type="InterPro" id="IPR003439">
    <property type="entry name" value="ABC_transporter-like_ATP-bd"/>
</dbReference>
<dbReference type="EMBL" id="CAJNOK010000411">
    <property type="protein sequence ID" value="CAF0751249.1"/>
    <property type="molecule type" value="Genomic_DNA"/>
</dbReference>
<dbReference type="SMART" id="SM00382">
    <property type="entry name" value="AAA"/>
    <property type="match status" value="1"/>
</dbReference>
<name>A0A8S2CMK5_9BILA</name>
<evidence type="ECO:0000256" key="7">
    <source>
        <dbReference type="ARBA" id="ARBA00022989"/>
    </source>
</evidence>
<dbReference type="EMBL" id="CAJOBA010000411">
    <property type="protein sequence ID" value="CAF3530038.1"/>
    <property type="molecule type" value="Genomic_DNA"/>
</dbReference>
<dbReference type="InterPro" id="IPR003593">
    <property type="entry name" value="AAA+_ATPase"/>
</dbReference>
<dbReference type="AlphaFoldDB" id="A0A8S2CMK5"/>